<keyword evidence="4" id="KW-1185">Reference proteome</keyword>
<name>A0A5C1QNG7_9SPIO</name>
<dbReference type="InterPro" id="IPR011990">
    <property type="entry name" value="TPR-like_helical_dom_sf"/>
</dbReference>
<gene>
    <name evidence="3" type="ORF">EXM22_13135</name>
</gene>
<evidence type="ECO:0000313" key="4">
    <source>
        <dbReference type="Proteomes" id="UP000324209"/>
    </source>
</evidence>
<dbReference type="PANTHER" id="PTHR40940">
    <property type="entry name" value="PROTEIN BATD-RELATED"/>
    <property type="match status" value="1"/>
</dbReference>
<protein>
    <submittedName>
        <fullName evidence="3">Uncharacterized protein</fullName>
    </submittedName>
</protein>
<accession>A0A5C1QNG7</accession>
<dbReference type="KEGG" id="ock:EXM22_13135"/>
<dbReference type="EMBL" id="CP036150">
    <property type="protein sequence ID" value="QEN08888.1"/>
    <property type="molecule type" value="Genomic_DNA"/>
</dbReference>
<dbReference type="InterPro" id="IPR019734">
    <property type="entry name" value="TPR_rpt"/>
</dbReference>
<dbReference type="OrthoDB" id="349889at2"/>
<dbReference type="PANTHER" id="PTHR40940:SF2">
    <property type="entry name" value="BATD"/>
    <property type="match status" value="1"/>
</dbReference>
<dbReference type="PROSITE" id="PS50005">
    <property type="entry name" value="TPR"/>
    <property type="match status" value="1"/>
</dbReference>
<keyword evidence="2" id="KW-1133">Transmembrane helix</keyword>
<feature type="transmembrane region" description="Helical" evidence="2">
    <location>
        <begin position="572"/>
        <end position="593"/>
    </location>
</feature>
<keyword evidence="2" id="KW-0472">Membrane</keyword>
<feature type="transmembrane region" description="Helical" evidence="2">
    <location>
        <begin position="548"/>
        <end position="566"/>
    </location>
</feature>
<keyword evidence="2" id="KW-0812">Transmembrane</keyword>
<sequence length="671" mass="74831">MESKRIRNRFRTGLVSLCFFLLPLIPSGAIEAEWKEQIVEGQRFTLKFITSFHGRQDVDIQDPIWPDGISKLSGPYTAQRTIQNEDGSFATVLQVIYTLRGDEPGIYTVPPVNVTDGLEIQTSDALVIPILDRDESFLNFPLLIEWLDIPESLYVGQSVPLVLMMHNLEEITLPDSVSIQPPQAAILESVRGLGEIHFSSIGERTLFHVPMETWMLTPSAPGTLNLGSVQVQILGLKRSTTRQSISVKPLPERVSKTGAVGEFSYSLQLPDSEAVVGDTVLLKLRVEGVGNLNYMVLGEPEFPETLNVVRKEVSDFTAGNSGFEGYRELQYLITLDSEGAYNIEIPGFAWLNPLTGTVSVSPSKTLNLRVVSVIDSLNQKNQNFSLIPPSEVLKGNRSPLYSNPLAYLLLFPGVLFLIMHRHLKGRKKFTLSTLILTLFMTSAALSSNHEITGFQESQSSFERGEFKKALDFYKTAGAEWDQNANFLYNRGVLYYLSGENAPAIASLRASLYLKPTSSLIKNTLDSIEKGLSLEHQFELSLLLPMDGLFLLFVISVNLVFVVIALRRGRHDSTAALLIFLLTFSSLLFAGELIRSSWILSRKEAVVSQDVAIRKIPDLQGSPWIQLPEGTSVELVRNYRDFSLIHTAYGLEGWVLLEDLIHISKESYDDEL</sequence>
<reference evidence="3 4" key="1">
    <citation type="submission" date="2019-02" db="EMBL/GenBank/DDBJ databases">
        <title>Complete Genome Sequence and Methylome Analysis of free living Spirochaetas.</title>
        <authorList>
            <person name="Fomenkov A."/>
            <person name="Dubinina G."/>
            <person name="Leshcheva N."/>
            <person name="Mikheeva N."/>
            <person name="Grabovich M."/>
            <person name="Vincze T."/>
            <person name="Roberts R.J."/>
        </authorList>
    </citation>
    <scope>NUCLEOTIDE SEQUENCE [LARGE SCALE GENOMIC DNA]</scope>
    <source>
        <strain evidence="3 4">K2</strain>
    </source>
</reference>
<dbReference type="RefSeq" id="WP_149486967.1">
    <property type="nucleotide sequence ID" value="NZ_CP036150.1"/>
</dbReference>
<feature type="repeat" description="TPR" evidence="1">
    <location>
        <begin position="484"/>
        <end position="517"/>
    </location>
</feature>
<evidence type="ECO:0000256" key="2">
    <source>
        <dbReference type="SAM" id="Phobius"/>
    </source>
</evidence>
<proteinExistence type="predicted"/>
<dbReference type="Gene3D" id="1.25.40.10">
    <property type="entry name" value="Tetratricopeptide repeat domain"/>
    <property type="match status" value="1"/>
</dbReference>
<dbReference type="SUPFAM" id="SSF48452">
    <property type="entry name" value="TPR-like"/>
    <property type="match status" value="1"/>
</dbReference>
<evidence type="ECO:0000313" key="3">
    <source>
        <dbReference type="EMBL" id="QEN08888.1"/>
    </source>
</evidence>
<dbReference type="Proteomes" id="UP000324209">
    <property type="component" value="Chromosome"/>
</dbReference>
<keyword evidence="1" id="KW-0802">TPR repeat</keyword>
<evidence type="ECO:0000256" key="1">
    <source>
        <dbReference type="PROSITE-ProRule" id="PRU00339"/>
    </source>
</evidence>
<dbReference type="InterPro" id="IPR025738">
    <property type="entry name" value="BatD"/>
</dbReference>
<dbReference type="AlphaFoldDB" id="A0A5C1QNG7"/>
<organism evidence="3 4">
    <name type="scientific">Oceanispirochaeta crateris</name>
    <dbReference type="NCBI Taxonomy" id="2518645"/>
    <lineage>
        <taxon>Bacteria</taxon>
        <taxon>Pseudomonadati</taxon>
        <taxon>Spirochaetota</taxon>
        <taxon>Spirochaetia</taxon>
        <taxon>Spirochaetales</taxon>
        <taxon>Spirochaetaceae</taxon>
        <taxon>Oceanispirochaeta</taxon>
    </lineage>
</organism>